<name>A0A919MYU9_9ACTN</name>
<sequence length="61" mass="6713">MNPLYQVTSGRLTPDEIVALTVVLMARAGDAAPARAPRRRPGPRWRRLGPASGYLSPVSWR</sequence>
<organism evidence="2 3">
    <name type="scientific">Paractinoplanes rishiriensis</name>
    <dbReference type="NCBI Taxonomy" id="1050105"/>
    <lineage>
        <taxon>Bacteria</taxon>
        <taxon>Bacillati</taxon>
        <taxon>Actinomycetota</taxon>
        <taxon>Actinomycetes</taxon>
        <taxon>Micromonosporales</taxon>
        <taxon>Micromonosporaceae</taxon>
        <taxon>Paractinoplanes</taxon>
    </lineage>
</organism>
<protein>
    <recommendedName>
        <fullName evidence="4">Acyl-CoA carboxylase epsilon subunit-like protein</fullName>
    </recommendedName>
</protein>
<dbReference type="GO" id="GO:0004658">
    <property type="term" value="F:propionyl-CoA carboxylase activity"/>
    <property type="evidence" value="ECO:0007669"/>
    <property type="project" value="InterPro"/>
</dbReference>
<dbReference type="AlphaFoldDB" id="A0A919MYU9"/>
<dbReference type="RefSeq" id="WP_203778828.1">
    <property type="nucleotide sequence ID" value="NZ_BOMV01000005.1"/>
</dbReference>
<evidence type="ECO:0008006" key="4">
    <source>
        <dbReference type="Google" id="ProtNLM"/>
    </source>
</evidence>
<feature type="compositionally biased region" description="Basic residues" evidence="1">
    <location>
        <begin position="36"/>
        <end position="47"/>
    </location>
</feature>
<reference evidence="2" key="1">
    <citation type="submission" date="2021-01" db="EMBL/GenBank/DDBJ databases">
        <title>Whole genome shotgun sequence of Actinoplanes rishiriensis NBRC 108556.</title>
        <authorList>
            <person name="Komaki H."/>
            <person name="Tamura T."/>
        </authorList>
    </citation>
    <scope>NUCLEOTIDE SEQUENCE</scope>
    <source>
        <strain evidence="2">NBRC 108556</strain>
    </source>
</reference>
<keyword evidence="3" id="KW-1185">Reference proteome</keyword>
<gene>
    <name evidence="2" type="ORF">Ari01nite_04420</name>
</gene>
<dbReference type="Proteomes" id="UP000636960">
    <property type="component" value="Unassembled WGS sequence"/>
</dbReference>
<dbReference type="InterPro" id="IPR032716">
    <property type="entry name" value="ACC_epsilon"/>
</dbReference>
<proteinExistence type="predicted"/>
<comment type="caution">
    <text evidence="2">The sequence shown here is derived from an EMBL/GenBank/DDBJ whole genome shotgun (WGS) entry which is preliminary data.</text>
</comment>
<evidence type="ECO:0000256" key="1">
    <source>
        <dbReference type="SAM" id="MobiDB-lite"/>
    </source>
</evidence>
<dbReference type="Pfam" id="PF13822">
    <property type="entry name" value="ACC_epsilon"/>
    <property type="match status" value="1"/>
</dbReference>
<evidence type="ECO:0000313" key="3">
    <source>
        <dbReference type="Proteomes" id="UP000636960"/>
    </source>
</evidence>
<dbReference type="GO" id="GO:0003989">
    <property type="term" value="F:acetyl-CoA carboxylase activity"/>
    <property type="evidence" value="ECO:0007669"/>
    <property type="project" value="InterPro"/>
</dbReference>
<feature type="region of interest" description="Disordered" evidence="1">
    <location>
        <begin position="30"/>
        <end position="61"/>
    </location>
</feature>
<evidence type="ECO:0000313" key="2">
    <source>
        <dbReference type="EMBL" id="GIE92977.1"/>
    </source>
</evidence>
<accession>A0A919MYU9</accession>
<dbReference type="EMBL" id="BOMV01000005">
    <property type="protein sequence ID" value="GIE92977.1"/>
    <property type="molecule type" value="Genomic_DNA"/>
</dbReference>